<comment type="caution">
    <text evidence="2">The sequence shown here is derived from an EMBL/GenBank/DDBJ whole genome shotgun (WGS) entry which is preliminary data.</text>
</comment>
<dbReference type="PANTHER" id="PTHR47514:SF2">
    <property type="entry name" value="TRANSKETOLASE"/>
    <property type="match status" value="1"/>
</dbReference>
<dbReference type="EMBL" id="LPXL01000010">
    <property type="protein sequence ID" value="KZD05691.1"/>
    <property type="molecule type" value="Genomic_DNA"/>
</dbReference>
<protein>
    <submittedName>
        <fullName evidence="2">Transketolase</fullName>
    </submittedName>
</protein>
<proteinExistence type="predicted"/>
<dbReference type="Gene3D" id="3.40.50.970">
    <property type="match status" value="1"/>
</dbReference>
<name>A0ABR5Y4E0_9PROT</name>
<dbReference type="RefSeq" id="WP_063093198.1">
    <property type="nucleotide sequence ID" value="NZ_LPXL01000010.1"/>
</dbReference>
<sequence length="273" mass="29885">MINSLEETARELRRRIIEYSHKTKTPHLGSCLSCIDILTTLYFDIAKVNPADPQDPNRDRVILSKGHAAPALFQVLAFKGFFPYEDLINSDHANGGLFGEHPPTPDHLPGIEAATGSLGHGLPMGVGMAMANRISGRNSRVFAVLGDGECNEGSIWEAAMFAGGQKLDNLVVIVDFNKWQATDRSPEVLALDPLKDKWAAFGWSTYEVDGHDVSALVNLLRNVPDGYGKPIAIVAHTVKGKGVDFMEDDNNWHYRTPNADELSAAMTQLGFDK</sequence>
<dbReference type="PANTHER" id="PTHR47514">
    <property type="entry name" value="TRANSKETOLASE N-TERMINAL SECTION-RELATED"/>
    <property type="match status" value="1"/>
</dbReference>
<dbReference type="InterPro" id="IPR029061">
    <property type="entry name" value="THDP-binding"/>
</dbReference>
<evidence type="ECO:0000313" key="2">
    <source>
        <dbReference type="EMBL" id="KZD05691.1"/>
    </source>
</evidence>
<organism evidence="2 3">
    <name type="scientific">Thalassospira xiamenensis</name>
    <dbReference type="NCBI Taxonomy" id="220697"/>
    <lineage>
        <taxon>Bacteria</taxon>
        <taxon>Pseudomonadati</taxon>
        <taxon>Pseudomonadota</taxon>
        <taxon>Alphaproteobacteria</taxon>
        <taxon>Rhodospirillales</taxon>
        <taxon>Thalassospiraceae</taxon>
        <taxon>Thalassospira</taxon>
    </lineage>
</organism>
<dbReference type="CDD" id="cd02012">
    <property type="entry name" value="TPP_TK"/>
    <property type="match status" value="1"/>
</dbReference>
<gene>
    <name evidence="2" type="ORF">AUP40_11825</name>
</gene>
<evidence type="ECO:0000313" key="3">
    <source>
        <dbReference type="Proteomes" id="UP000076167"/>
    </source>
</evidence>
<dbReference type="InterPro" id="IPR005474">
    <property type="entry name" value="Transketolase_N"/>
</dbReference>
<keyword evidence="3" id="KW-1185">Reference proteome</keyword>
<evidence type="ECO:0000259" key="1">
    <source>
        <dbReference type="Pfam" id="PF00456"/>
    </source>
</evidence>
<dbReference type="Pfam" id="PF00456">
    <property type="entry name" value="Transketolase_N"/>
    <property type="match status" value="1"/>
</dbReference>
<dbReference type="SUPFAM" id="SSF52518">
    <property type="entry name" value="Thiamin diphosphate-binding fold (THDP-binding)"/>
    <property type="match status" value="1"/>
</dbReference>
<accession>A0ABR5Y4E0</accession>
<reference evidence="2 3" key="1">
    <citation type="submission" date="2015-12" db="EMBL/GenBank/DDBJ databases">
        <title>Genome sequence of Thalassospira xiamenensis MCCC 1A03005.</title>
        <authorList>
            <person name="Lu L."/>
            <person name="Lai Q."/>
            <person name="Shao Z."/>
            <person name="Qian P."/>
        </authorList>
    </citation>
    <scope>NUCLEOTIDE SEQUENCE [LARGE SCALE GENOMIC DNA]</scope>
    <source>
        <strain evidence="2 3">MCCC 1A03005</strain>
    </source>
</reference>
<feature type="domain" description="Transketolase N-terminal" evidence="1">
    <location>
        <begin position="12"/>
        <end position="272"/>
    </location>
</feature>
<dbReference type="Proteomes" id="UP000076167">
    <property type="component" value="Unassembled WGS sequence"/>
</dbReference>